<evidence type="ECO:0000256" key="3">
    <source>
        <dbReference type="ARBA" id="ARBA00012943"/>
    </source>
</evidence>
<dbReference type="EMBL" id="CP036426">
    <property type="protein sequence ID" value="QDV36040.1"/>
    <property type="molecule type" value="Genomic_DNA"/>
</dbReference>
<keyword evidence="7" id="KW-0520">NAD</keyword>
<dbReference type="EC" id="7.1.1.1" evidence="3"/>
<dbReference type="Pfam" id="PF05222">
    <property type="entry name" value="AlaDh_PNT_N"/>
    <property type="match status" value="1"/>
</dbReference>
<name>A0A518H5C3_9BACT</name>
<dbReference type="InterPro" id="IPR036291">
    <property type="entry name" value="NAD(P)-bd_dom_sf"/>
</dbReference>
<gene>
    <name evidence="14" type="primary">pntAA</name>
    <name evidence="14" type="ORF">ElP_39500</name>
</gene>
<evidence type="ECO:0000256" key="8">
    <source>
        <dbReference type="ARBA" id="ARBA00048202"/>
    </source>
</evidence>
<dbReference type="GO" id="GO:0016491">
    <property type="term" value="F:oxidoreductase activity"/>
    <property type="evidence" value="ECO:0007669"/>
    <property type="project" value="UniProtKB-KW"/>
</dbReference>
<dbReference type="GO" id="GO:0050661">
    <property type="term" value="F:NADP binding"/>
    <property type="evidence" value="ECO:0007669"/>
    <property type="project" value="TreeGrafter"/>
</dbReference>
<organism evidence="14 15">
    <name type="scientific">Tautonia plasticadhaerens</name>
    <dbReference type="NCBI Taxonomy" id="2527974"/>
    <lineage>
        <taxon>Bacteria</taxon>
        <taxon>Pseudomonadati</taxon>
        <taxon>Planctomycetota</taxon>
        <taxon>Planctomycetia</taxon>
        <taxon>Isosphaerales</taxon>
        <taxon>Isosphaeraceae</taxon>
        <taxon>Tautonia</taxon>
    </lineage>
</organism>
<dbReference type="SMART" id="SM01002">
    <property type="entry name" value="AlaDh_PNT_C"/>
    <property type="match status" value="1"/>
</dbReference>
<evidence type="ECO:0000256" key="7">
    <source>
        <dbReference type="ARBA" id="ARBA00023027"/>
    </source>
</evidence>
<dbReference type="Gene3D" id="3.40.50.720">
    <property type="entry name" value="NAD(P)-binding Rossmann-like Domain"/>
    <property type="match status" value="2"/>
</dbReference>
<evidence type="ECO:0000256" key="4">
    <source>
        <dbReference type="ARBA" id="ARBA00022741"/>
    </source>
</evidence>
<dbReference type="SUPFAM" id="SSF52283">
    <property type="entry name" value="Formate/glycerate dehydrogenase catalytic domain-like"/>
    <property type="match status" value="1"/>
</dbReference>
<dbReference type="FunFam" id="3.40.50.720:FF:000188">
    <property type="entry name" value="NAD(P) transhydrogenase alpha subunit 1"/>
    <property type="match status" value="1"/>
</dbReference>
<evidence type="ECO:0000259" key="12">
    <source>
        <dbReference type="SMART" id="SM01002"/>
    </source>
</evidence>
<proteinExistence type="inferred from homology"/>
<accession>A0A518H5C3</accession>
<feature type="domain" description="Alanine dehydrogenase/pyridine nucleotide transhydrogenase N-terminal" evidence="13">
    <location>
        <begin position="18"/>
        <end position="159"/>
    </location>
</feature>
<sequence length="408" mass="43006">MLLRVRTRHEGERFMIIGVVKERFPGERRVALVPASVPVLAKAGVEVLIEAGAGLPAGYPDEAYRQKGATVVPTREEVFEKAGVMFHLLGLGANPEAGKADLALYRPGQSALGFFRPLGDPESARELAGTGISAFSIELLPRITRAQSMDALSSMSTVAGYKAVLLAADALPRMFPMLMTAAGTVSPARVLVVGVGVAGLQAISTAKRMGAVVSAYDIRPAVKEQVQSLGARFVELPLEAGDAEDKGGYARAQGEDFLRKQQALMAKVVAESDVVITTANVPGRRAPVLVTSAMVSGMNPGSVVVDMAAERGGNCEATRPGETAVVDGVTVIGPINLAGMVPYHASQMYSSNITTLLLHMVKDGALRVDLDDEITRETLFARGGEVVHPRVREALGLGPMASDDARRP</sequence>
<keyword evidence="15" id="KW-1185">Reference proteome</keyword>
<dbReference type="CDD" id="cd05304">
    <property type="entry name" value="Rubrum_tdh"/>
    <property type="match status" value="1"/>
</dbReference>
<keyword evidence="14" id="KW-0560">Oxidoreductase</keyword>
<dbReference type="InterPro" id="IPR008143">
    <property type="entry name" value="Ala_DH/PNT_CS2"/>
</dbReference>
<dbReference type="InterPro" id="IPR007698">
    <property type="entry name" value="AlaDH/PNT_NAD(H)-bd"/>
</dbReference>
<evidence type="ECO:0000313" key="15">
    <source>
        <dbReference type="Proteomes" id="UP000317835"/>
    </source>
</evidence>
<dbReference type="InterPro" id="IPR007886">
    <property type="entry name" value="AlaDH/PNT_N"/>
</dbReference>
<evidence type="ECO:0000256" key="1">
    <source>
        <dbReference type="ARBA" id="ARBA00003943"/>
    </source>
</evidence>
<evidence type="ECO:0000256" key="6">
    <source>
        <dbReference type="ARBA" id="ARBA00022967"/>
    </source>
</evidence>
<keyword evidence="6" id="KW-1278">Translocase</keyword>
<protein>
    <recommendedName>
        <fullName evidence="9">NAD(P) transhydrogenase subunit alpha part 1</fullName>
        <ecNumber evidence="3">7.1.1.1</ecNumber>
    </recommendedName>
    <alternativeName>
        <fullName evidence="11">Nicotinamide nucleotide transhydrogenase subunit alpha 1</fullName>
    </alternativeName>
    <alternativeName>
        <fullName evidence="10">Pyridine nucleotide transhydrogenase subunit alpha 1</fullName>
    </alternativeName>
</protein>
<reference evidence="14 15" key="1">
    <citation type="submission" date="2019-02" db="EMBL/GenBank/DDBJ databases">
        <title>Deep-cultivation of Planctomycetes and their phenomic and genomic characterization uncovers novel biology.</title>
        <authorList>
            <person name="Wiegand S."/>
            <person name="Jogler M."/>
            <person name="Boedeker C."/>
            <person name="Pinto D."/>
            <person name="Vollmers J."/>
            <person name="Rivas-Marin E."/>
            <person name="Kohn T."/>
            <person name="Peeters S.H."/>
            <person name="Heuer A."/>
            <person name="Rast P."/>
            <person name="Oberbeckmann S."/>
            <person name="Bunk B."/>
            <person name="Jeske O."/>
            <person name="Meyerdierks A."/>
            <person name="Storesund J.E."/>
            <person name="Kallscheuer N."/>
            <person name="Luecker S."/>
            <person name="Lage O.M."/>
            <person name="Pohl T."/>
            <person name="Merkel B.J."/>
            <person name="Hornburger P."/>
            <person name="Mueller R.-W."/>
            <person name="Bruemmer F."/>
            <person name="Labrenz M."/>
            <person name="Spormann A.M."/>
            <person name="Op den Camp H."/>
            <person name="Overmann J."/>
            <person name="Amann R."/>
            <person name="Jetten M.S.M."/>
            <person name="Mascher T."/>
            <person name="Medema M.H."/>
            <person name="Devos D.P."/>
            <person name="Kaster A.-K."/>
            <person name="Ovreas L."/>
            <person name="Rohde M."/>
            <person name="Galperin M.Y."/>
            <person name="Jogler C."/>
        </authorList>
    </citation>
    <scope>NUCLEOTIDE SEQUENCE [LARGE SCALE GENOMIC DNA]</scope>
    <source>
        <strain evidence="14 15">ElP</strain>
    </source>
</reference>
<evidence type="ECO:0000256" key="10">
    <source>
        <dbReference type="ARBA" id="ARBA00076996"/>
    </source>
</evidence>
<dbReference type="RefSeq" id="WP_231749844.1">
    <property type="nucleotide sequence ID" value="NZ_CP036426.1"/>
</dbReference>
<dbReference type="GO" id="GO:0006740">
    <property type="term" value="P:NADPH regeneration"/>
    <property type="evidence" value="ECO:0007669"/>
    <property type="project" value="TreeGrafter"/>
</dbReference>
<dbReference type="SMART" id="SM01003">
    <property type="entry name" value="AlaDh_PNT_N"/>
    <property type="match status" value="1"/>
</dbReference>
<dbReference type="PROSITE" id="PS00837">
    <property type="entry name" value="ALADH_PNT_2"/>
    <property type="match status" value="1"/>
</dbReference>
<evidence type="ECO:0000256" key="5">
    <source>
        <dbReference type="ARBA" id="ARBA00022857"/>
    </source>
</evidence>
<dbReference type="PANTHER" id="PTHR10160">
    <property type="entry name" value="NAD(P) TRANSHYDROGENASE"/>
    <property type="match status" value="1"/>
</dbReference>
<keyword evidence="4" id="KW-0547">Nucleotide-binding</keyword>
<dbReference type="NCBIfam" id="NF006942">
    <property type="entry name" value="PRK09424.1"/>
    <property type="match status" value="1"/>
</dbReference>
<evidence type="ECO:0000256" key="11">
    <source>
        <dbReference type="ARBA" id="ARBA00084087"/>
    </source>
</evidence>
<dbReference type="Proteomes" id="UP000317835">
    <property type="component" value="Chromosome"/>
</dbReference>
<evidence type="ECO:0000256" key="2">
    <source>
        <dbReference type="ARBA" id="ARBA00005689"/>
    </source>
</evidence>
<comment type="similarity">
    <text evidence="2">Belongs to the AlaDH/PNT family.</text>
</comment>
<keyword evidence="5" id="KW-0521">NADP</keyword>
<dbReference type="Pfam" id="PF01262">
    <property type="entry name" value="AlaDh_PNT_C"/>
    <property type="match status" value="1"/>
</dbReference>
<evidence type="ECO:0000256" key="9">
    <source>
        <dbReference type="ARBA" id="ARBA00071353"/>
    </source>
</evidence>
<comment type="catalytic activity">
    <reaction evidence="8">
        <text>NAD(+) + NADPH + H(+)(in) = NADH + NADP(+) + H(+)(out)</text>
        <dbReference type="Rhea" id="RHEA:47992"/>
        <dbReference type="ChEBI" id="CHEBI:15378"/>
        <dbReference type="ChEBI" id="CHEBI:57540"/>
        <dbReference type="ChEBI" id="CHEBI:57783"/>
        <dbReference type="ChEBI" id="CHEBI:57945"/>
        <dbReference type="ChEBI" id="CHEBI:58349"/>
        <dbReference type="EC" id="7.1.1.1"/>
    </reaction>
</comment>
<dbReference type="AlphaFoldDB" id="A0A518H5C3"/>
<dbReference type="GO" id="GO:0005886">
    <property type="term" value="C:plasma membrane"/>
    <property type="evidence" value="ECO:0007669"/>
    <property type="project" value="TreeGrafter"/>
</dbReference>
<comment type="function">
    <text evidence="1">The transhydrogenation between NADH and NADP is coupled to respiration and ATP hydrolysis and functions as a proton pump across the membrane.</text>
</comment>
<dbReference type="GO" id="GO:0008750">
    <property type="term" value="F:proton-translocating NAD(P)+ transhydrogenase activity"/>
    <property type="evidence" value="ECO:0007669"/>
    <property type="project" value="UniProtKB-EC"/>
</dbReference>
<evidence type="ECO:0000313" key="14">
    <source>
        <dbReference type="EMBL" id="QDV36040.1"/>
    </source>
</evidence>
<evidence type="ECO:0000259" key="13">
    <source>
        <dbReference type="SMART" id="SM01003"/>
    </source>
</evidence>
<dbReference type="SUPFAM" id="SSF51735">
    <property type="entry name" value="NAD(P)-binding Rossmann-fold domains"/>
    <property type="match status" value="1"/>
</dbReference>
<feature type="domain" description="Alanine dehydrogenase/pyridine nucleotide transhydrogenase NAD(H)-binding" evidence="12">
    <location>
        <begin position="168"/>
        <end position="333"/>
    </location>
</feature>
<dbReference type="PANTHER" id="PTHR10160:SF19">
    <property type="entry name" value="PROTON-TRANSLOCATING NAD(P)(+) TRANSHYDROGENASE"/>
    <property type="match status" value="1"/>
</dbReference>
<dbReference type="KEGG" id="tpla:ElP_39500"/>